<keyword evidence="4 15" id="KW-0107">Calcium channel</keyword>
<feature type="transmembrane region" description="Helical" evidence="17">
    <location>
        <begin position="439"/>
        <end position="459"/>
    </location>
</feature>
<feature type="domain" description="Voltage-dependent L-type calcium channel IQ-associated" evidence="19">
    <location>
        <begin position="1340"/>
        <end position="1393"/>
    </location>
</feature>
<evidence type="ECO:0000313" key="21">
    <source>
        <dbReference type="Proteomes" id="UP000261580"/>
    </source>
</evidence>
<dbReference type="GO" id="GO:0046872">
    <property type="term" value="F:metal ion binding"/>
    <property type="evidence" value="ECO:0007669"/>
    <property type="project" value="UniProtKB-KW"/>
</dbReference>
<feature type="compositionally biased region" description="Basic and acidic residues" evidence="16">
    <location>
        <begin position="1496"/>
        <end position="1508"/>
    </location>
</feature>
<keyword evidence="21" id="KW-1185">Reference proteome</keyword>
<evidence type="ECO:0000256" key="13">
    <source>
        <dbReference type="ARBA" id="ARBA00023303"/>
    </source>
</evidence>
<dbReference type="PRINTS" id="PR00167">
    <property type="entry name" value="CACHANNEL"/>
</dbReference>
<feature type="transmembrane region" description="Helical" evidence="17">
    <location>
        <begin position="1213"/>
        <end position="1231"/>
    </location>
</feature>
<dbReference type="InterPro" id="IPR002077">
    <property type="entry name" value="VDCCAlpha1"/>
</dbReference>
<evidence type="ECO:0000256" key="10">
    <source>
        <dbReference type="ARBA" id="ARBA00022989"/>
    </source>
</evidence>
<dbReference type="InterPro" id="IPR027359">
    <property type="entry name" value="Volt_channel_dom_sf"/>
</dbReference>
<dbReference type="InterPro" id="IPR005821">
    <property type="entry name" value="Ion_trans_dom"/>
</dbReference>
<dbReference type="InterPro" id="IPR050599">
    <property type="entry name" value="VDCC_alpha-1_subunit"/>
</dbReference>
<sequence>MARFGDDVPGLLSSGDGGSERIRNRDGAAVSTGGISPAFKQTKAQRARTMALYNPIPVRENCFTVNRSLFIFGEDNVVRKYAKKITEWPYPFQLHGESTLIQYLHRLVDSPVLSLCPLFVWVCTCTRVCSLRILAAAGAHMNISVDLRTLRAVRVLRPLKLVSGIPSESGFSLVLLWVCFSHFSSLSSENETMDSSEVEFPCGVRKCPAKYTCNDTWIGPNDGITQFDNILFAVLTVFQCITMEGWTTVLYNTDDALGPRWNWLYFIPLIIIGSFFVLNLVLGVLSGEFAKERERVENRRAFMKLRRQQQIERELNGYRAWIDRVVLGLFYISALSAVLKRATTIKRRGMDVVRQGQPGEEQYGDISSVGIPMTRTSIRSTKRGPTAYFRRKERLLRISIRRMVKTQTFYWTVLGLVALNTLCVAIVHHNQPLWLSNFLYYAEFLFLALFLTEMLLKMYSLGPRLYFHSSFNCFDCSVIVGSIFEVLWGFFRPGTSFGISVLRALRLLRIFKITKYWASLRNLVVSLMNSMKSIISLIFLLFLFIVVFALLGMQLFGGSSAWPCAAVGVFSQILTGEDWNEVMYNGIRSQGGVKSGMWSSVYFIVLTLFGNCILLAKNNRQPTYACSLEEAHGSVREGRPPPPLNPSNSFMSRRERGKRMTMSVWEQRTSQLRRHRQMSSREILFSSPAEDKDGPPASSQAHVRPLSLHRKAVQTPSGSIKHLTDPLASPAKTQPSGSSISVDAPLDAAPSGDIPESVEPESADPTDSVFRNIPEPPDSVPMPQSKNLDVSQSHKHVSERLSPRLNGERQHRAVKKFRPPDNGEALTPDMGGRGGNRGGKDLYHYDHQTRTRSQGSSPANGGQAASCSVVGDKKSNPGRAEDAKNKEGDVSKHEEIFFVNSVPVCALRGLHSALSSVRRACHYVVNLRYFEMSILLVIAASSIALAAEDPVATSSHWNKVLRYFDYVFTGVFTFEMIIKMIDQGLILHDGSYFRDLWNMLDFVVVVGALVAFALTNNKGRDIKTIKSLRVLRVLRPLKTIKRLPKLKAVFDCVVTSLKNVFNILIVYKLFMFIFAVIAVQRQRYYLWVWRNLPSTCRSTDFLIIKICIYMCFQYYSAPPAYEAVLKHLNTAFTVLFSVECILKILAFGFLNYFRDTWNIFDFITVLGSITEIFVDTINMSFLKLFRAARLIKLLRQGYTIRILLWTFVQSFKALPYVCLLIAMLFFIYAIIGMQVFGNIKLDEEKHINQHNNFKSFSGALMLLFRSATGESWQEIMLSCLGGQKEKNLGDRSPLCLFATRIIIIFPTAHLMLNLFVAVIMDNFEYLTRDSSILGPHHLDEFVRIWGEYDRAACGRIHYTDMYEMLTNMSPPLGLGKKCPSKVAYKRLVLMNMPVDDDMTVHFTSTLMALIRTALEVKIPCRHPVLSDSGGEWACMIDVRRLNAGGDCCKVLVPQTQRHFDLVLSGPRINHKETISHERGRSKERRHLLSPDVSRCNSEERSRDPSCERRRSRSPSEGRTQTLQKQVNTSDSPAHSASESGTPRNRRQLPQTPSRPRPYISYSPLVCRTQTSSSTAEASNEGQSQPQDAPAGPTEASLRVDKESRPLSAVQGSGEASEKQETLTFETAVATSLGRANAISSAPQLRHSWQVPNGHFRKHLGQTSPAGASELLSDTDEDDRC</sequence>
<feature type="transmembrane region" description="Helical" evidence="17">
    <location>
        <begin position="534"/>
        <end position="553"/>
    </location>
</feature>
<feature type="transmembrane region" description="Helical" evidence="17">
    <location>
        <begin position="1294"/>
        <end position="1320"/>
    </location>
</feature>
<feature type="transmembrane region" description="Helical" evidence="17">
    <location>
        <begin position="1060"/>
        <end position="1079"/>
    </location>
</feature>
<reference evidence="20" key="1">
    <citation type="submission" date="2025-08" db="UniProtKB">
        <authorList>
            <consortium name="Ensembl"/>
        </authorList>
    </citation>
    <scope>IDENTIFICATION</scope>
</reference>
<keyword evidence="12 17" id="KW-0472">Membrane</keyword>
<dbReference type="Gene3D" id="6.10.250.2500">
    <property type="match status" value="1"/>
</dbReference>
<feature type="region of interest" description="Disordered" evidence="16">
    <location>
        <begin position="686"/>
        <end position="705"/>
    </location>
</feature>
<keyword evidence="9 15" id="KW-0851">Voltage-gated channel</keyword>
<dbReference type="PANTHER" id="PTHR45628:SF5">
    <property type="entry name" value="VOLTAGE-DEPENDENT R-TYPE CALCIUM CHANNEL SUBUNIT ALPHA-1E"/>
    <property type="match status" value="1"/>
</dbReference>
<evidence type="ECO:0000256" key="4">
    <source>
        <dbReference type="ARBA" id="ARBA00022673"/>
    </source>
</evidence>
<dbReference type="GO" id="GO:0098703">
    <property type="term" value="P:calcium ion import across plasma membrane"/>
    <property type="evidence" value="ECO:0007669"/>
    <property type="project" value="TreeGrafter"/>
</dbReference>
<evidence type="ECO:0000256" key="9">
    <source>
        <dbReference type="ARBA" id="ARBA00022882"/>
    </source>
</evidence>
<evidence type="ECO:0000256" key="5">
    <source>
        <dbReference type="ARBA" id="ARBA00022692"/>
    </source>
</evidence>
<dbReference type="Gene3D" id="1.20.120.350">
    <property type="entry name" value="Voltage-gated potassium channels. Chain C"/>
    <property type="match status" value="3"/>
</dbReference>
<proteinExistence type="inferred from homology"/>
<keyword evidence="5 17" id="KW-0812">Transmembrane</keyword>
<feature type="compositionally biased region" description="Polar residues" evidence="16">
    <location>
        <begin position="731"/>
        <end position="741"/>
    </location>
</feature>
<feature type="transmembrane region" description="Helical" evidence="17">
    <location>
        <begin position="230"/>
        <end position="251"/>
    </location>
</feature>
<feature type="domain" description="Ion transport" evidence="18">
    <location>
        <begin position="407"/>
        <end position="616"/>
    </location>
</feature>
<keyword evidence="13" id="KW-0407">Ion channel</keyword>
<feature type="compositionally biased region" description="Polar residues" evidence="16">
    <location>
        <begin position="1517"/>
        <end position="1551"/>
    </location>
</feature>
<dbReference type="Bgee" id="ENSNBRG00000014130">
    <property type="expression patterns" value="Expressed in brain and 1 other cell type or tissue"/>
</dbReference>
<evidence type="ECO:0000256" key="8">
    <source>
        <dbReference type="ARBA" id="ARBA00022837"/>
    </source>
</evidence>
<comment type="subcellular location">
    <subcellularLocation>
        <location evidence="1 15">Membrane</location>
        <topology evidence="1 15">Multi-pass membrane protein</topology>
    </subcellularLocation>
</comment>
<feature type="compositionally biased region" description="Polar residues" evidence="16">
    <location>
        <begin position="782"/>
        <end position="791"/>
    </location>
</feature>
<dbReference type="GO" id="GO:0045202">
    <property type="term" value="C:synapse"/>
    <property type="evidence" value="ECO:0007669"/>
    <property type="project" value="GOC"/>
</dbReference>
<evidence type="ECO:0000256" key="14">
    <source>
        <dbReference type="PIRSR" id="PIRSR602077-1"/>
    </source>
</evidence>
<dbReference type="STRING" id="32507.ENSNBRP00000018607"/>
<dbReference type="GeneTree" id="ENSGT00940000155601"/>
<dbReference type="GO" id="GO:0008331">
    <property type="term" value="F:high voltage-gated calcium channel activity"/>
    <property type="evidence" value="ECO:0007669"/>
    <property type="project" value="TreeGrafter"/>
</dbReference>
<keyword evidence="6 14" id="KW-0479">Metal-binding</keyword>
<feature type="compositionally biased region" description="Basic and acidic residues" evidence="16">
    <location>
        <begin position="871"/>
        <end position="887"/>
    </location>
</feature>
<evidence type="ECO:0000256" key="6">
    <source>
        <dbReference type="ARBA" id="ARBA00022723"/>
    </source>
</evidence>
<dbReference type="InterPro" id="IPR031649">
    <property type="entry name" value="GPHH_dom"/>
</dbReference>
<evidence type="ECO:0000256" key="3">
    <source>
        <dbReference type="ARBA" id="ARBA00022568"/>
    </source>
</evidence>
<feature type="region of interest" description="Disordered" evidence="16">
    <location>
        <begin position="632"/>
        <end position="679"/>
    </location>
</feature>
<dbReference type="Pfam" id="PF16905">
    <property type="entry name" value="GPHH"/>
    <property type="match status" value="1"/>
</dbReference>
<dbReference type="GO" id="GO:0005891">
    <property type="term" value="C:voltage-gated calcium channel complex"/>
    <property type="evidence" value="ECO:0007669"/>
    <property type="project" value="InterPro"/>
</dbReference>
<keyword evidence="7" id="KW-0677">Repeat</keyword>
<feature type="domain" description="Ion transport" evidence="18">
    <location>
        <begin position="115"/>
        <end position="295"/>
    </location>
</feature>
<dbReference type="PANTHER" id="PTHR45628">
    <property type="entry name" value="VOLTAGE-DEPENDENT CALCIUM CHANNEL TYPE A SUBUNIT ALPHA-1"/>
    <property type="match status" value="1"/>
</dbReference>
<dbReference type="Gene3D" id="1.10.287.70">
    <property type="match status" value="3"/>
</dbReference>
<dbReference type="FunFam" id="1.20.120.350:FF:000001">
    <property type="entry name" value="Voltage-dependent L-type calcium channel subunit alpha"/>
    <property type="match status" value="1"/>
</dbReference>
<reference evidence="20" key="2">
    <citation type="submission" date="2025-09" db="UniProtKB">
        <authorList>
            <consortium name="Ensembl"/>
        </authorList>
    </citation>
    <scope>IDENTIFICATION</scope>
</reference>
<dbReference type="FunFam" id="1.10.287.70:FF:000007">
    <property type="entry name" value="Voltage-dependent L-type calcium channel subunit alpha"/>
    <property type="match status" value="1"/>
</dbReference>
<dbReference type="Ensembl" id="ENSNBRT00000019098.1">
    <property type="protein sequence ID" value="ENSNBRP00000018607.1"/>
    <property type="gene ID" value="ENSNBRG00000014130.1"/>
</dbReference>
<dbReference type="FunFam" id="1.20.120.350:FF:000011">
    <property type="entry name" value="Voltage-dependent N-type calcium channel subunit alpha"/>
    <property type="match status" value="1"/>
</dbReference>
<evidence type="ECO:0000256" key="16">
    <source>
        <dbReference type="SAM" id="MobiDB-lite"/>
    </source>
</evidence>
<dbReference type="SUPFAM" id="SSF81324">
    <property type="entry name" value="Voltage-gated potassium channels"/>
    <property type="match status" value="4"/>
</dbReference>
<feature type="transmembrane region" description="Helical" evidence="17">
    <location>
        <begin position="408"/>
        <end position="427"/>
    </location>
</feature>
<organism evidence="20 21">
    <name type="scientific">Neolamprologus brichardi</name>
    <name type="common">Fairy cichlid</name>
    <name type="synonym">Lamprologus brichardi</name>
    <dbReference type="NCBI Taxonomy" id="32507"/>
    <lineage>
        <taxon>Eukaryota</taxon>
        <taxon>Metazoa</taxon>
        <taxon>Chordata</taxon>
        <taxon>Craniata</taxon>
        <taxon>Vertebrata</taxon>
        <taxon>Euteleostomi</taxon>
        <taxon>Actinopterygii</taxon>
        <taxon>Neopterygii</taxon>
        <taxon>Teleostei</taxon>
        <taxon>Neoteleostei</taxon>
        <taxon>Acanthomorphata</taxon>
        <taxon>Ovalentaria</taxon>
        <taxon>Cichlomorphae</taxon>
        <taxon>Cichliformes</taxon>
        <taxon>Cichlidae</taxon>
        <taxon>African cichlids</taxon>
        <taxon>Pseudocrenilabrinae</taxon>
        <taxon>Lamprologini</taxon>
        <taxon>Neolamprologus</taxon>
    </lineage>
</organism>
<keyword evidence="11" id="KW-0406">Ion transport</keyword>
<feature type="transmembrane region" description="Helical" evidence="17">
    <location>
        <begin position="1128"/>
        <end position="1150"/>
    </location>
</feature>
<comment type="similarity">
    <text evidence="15">Belongs to the calcium channel alpha-1 subunit (TC 1.A.1.11) family.</text>
</comment>
<feature type="region of interest" description="Disordered" evidence="16">
    <location>
        <begin position="1472"/>
        <end position="1622"/>
    </location>
</feature>
<feature type="region of interest" description="Disordered" evidence="16">
    <location>
        <begin position="1"/>
        <end position="28"/>
    </location>
</feature>
<feature type="region of interest" description="Disordered" evidence="16">
    <location>
        <begin position="710"/>
        <end position="887"/>
    </location>
</feature>
<evidence type="ECO:0000256" key="11">
    <source>
        <dbReference type="ARBA" id="ARBA00023065"/>
    </source>
</evidence>
<evidence type="ECO:0000256" key="15">
    <source>
        <dbReference type="RuleBase" id="RU003808"/>
    </source>
</evidence>
<dbReference type="Proteomes" id="UP000261580">
    <property type="component" value="Unassembled WGS sequence"/>
</dbReference>
<feature type="transmembrane region" description="Helical" evidence="17">
    <location>
        <begin position="321"/>
        <end position="339"/>
    </location>
</feature>
<dbReference type="GO" id="GO:0007268">
    <property type="term" value="P:chemical synaptic transmission"/>
    <property type="evidence" value="ECO:0007669"/>
    <property type="project" value="TreeGrafter"/>
</dbReference>
<evidence type="ECO:0000256" key="17">
    <source>
        <dbReference type="SAM" id="Phobius"/>
    </source>
</evidence>
<dbReference type="Gene3D" id="1.10.238.10">
    <property type="entry name" value="EF-hand"/>
    <property type="match status" value="1"/>
</dbReference>
<dbReference type="Pfam" id="PF00520">
    <property type="entry name" value="Ion_trans"/>
    <property type="match status" value="4"/>
</dbReference>
<feature type="domain" description="Ion transport" evidence="18">
    <location>
        <begin position="928"/>
        <end position="1082"/>
    </location>
</feature>
<feature type="binding site" evidence="14">
    <location>
        <position position="577"/>
    </location>
    <ligand>
        <name>Ca(2+)</name>
        <dbReference type="ChEBI" id="CHEBI:29108"/>
    </ligand>
</feature>
<evidence type="ECO:0000256" key="12">
    <source>
        <dbReference type="ARBA" id="ARBA00023136"/>
    </source>
</evidence>
<evidence type="ECO:0000259" key="19">
    <source>
        <dbReference type="Pfam" id="PF16905"/>
    </source>
</evidence>
<evidence type="ECO:0000313" key="20">
    <source>
        <dbReference type="Ensembl" id="ENSNBRP00000018607.1"/>
    </source>
</evidence>
<accession>A0A3Q4HN34</accession>
<protein>
    <submittedName>
        <fullName evidence="20">Calcium channel, voltage-dependent, R type, alpha 1E subunit a</fullName>
    </submittedName>
</protein>
<evidence type="ECO:0000256" key="1">
    <source>
        <dbReference type="ARBA" id="ARBA00004141"/>
    </source>
</evidence>
<name>A0A3Q4HN34_NEOBR</name>
<feature type="transmembrane region" description="Helical" evidence="17">
    <location>
        <begin position="929"/>
        <end position="947"/>
    </location>
</feature>
<feature type="compositionally biased region" description="Basic and acidic residues" evidence="16">
    <location>
        <begin position="838"/>
        <end position="849"/>
    </location>
</feature>
<dbReference type="GO" id="GO:0043025">
    <property type="term" value="C:neuronal cell body"/>
    <property type="evidence" value="ECO:0007669"/>
    <property type="project" value="TreeGrafter"/>
</dbReference>
<feature type="compositionally biased region" description="Polar residues" evidence="16">
    <location>
        <begin position="851"/>
        <end position="866"/>
    </location>
</feature>
<feature type="binding site" evidence="14">
    <location>
        <position position="244"/>
    </location>
    <ligand>
        <name>Ca(2+)</name>
        <dbReference type="ChEBI" id="CHEBI:29108"/>
    </ligand>
</feature>
<dbReference type="OMA" id="IRIVRIM"/>
<feature type="transmembrane region" description="Helical" evidence="17">
    <location>
        <begin position="263"/>
        <end position="285"/>
    </location>
</feature>
<keyword evidence="8 14" id="KW-0106">Calcium</keyword>
<feature type="transmembrane region" description="Helical" evidence="17">
    <location>
        <begin position="996"/>
        <end position="1014"/>
    </location>
</feature>
<feature type="transmembrane region" description="Helical" evidence="17">
    <location>
        <begin position="1162"/>
        <end position="1185"/>
    </location>
</feature>
<feature type="compositionally biased region" description="Polar residues" evidence="16">
    <location>
        <begin position="1567"/>
        <end position="1586"/>
    </location>
</feature>
<evidence type="ECO:0000259" key="18">
    <source>
        <dbReference type="Pfam" id="PF00520"/>
    </source>
</evidence>
<feature type="transmembrane region" description="Helical" evidence="17">
    <location>
        <begin position="597"/>
        <end position="616"/>
    </location>
</feature>
<keyword evidence="3 15" id="KW-0109">Calcium transport</keyword>
<feature type="domain" description="Ion transport" evidence="18">
    <location>
        <begin position="1102"/>
        <end position="1330"/>
    </location>
</feature>
<evidence type="ECO:0000256" key="2">
    <source>
        <dbReference type="ARBA" id="ARBA00022448"/>
    </source>
</evidence>
<evidence type="ECO:0000256" key="7">
    <source>
        <dbReference type="ARBA" id="ARBA00022737"/>
    </source>
</evidence>
<feature type="region of interest" description="Disordered" evidence="16">
    <location>
        <begin position="1651"/>
        <end position="1680"/>
    </location>
</feature>
<keyword evidence="2" id="KW-0813">Transport</keyword>
<feature type="compositionally biased region" description="Basic and acidic residues" evidence="16">
    <location>
        <begin position="796"/>
        <end position="811"/>
    </location>
</feature>
<keyword evidence="10 17" id="KW-1133">Transmembrane helix</keyword>